<name>A0A8B7YS57_ACAPL</name>
<feature type="compositionally biased region" description="Basic residues" evidence="4">
    <location>
        <begin position="47"/>
        <end position="63"/>
    </location>
</feature>
<dbReference type="PRINTS" id="PR00053">
    <property type="entry name" value="FORKHEAD"/>
</dbReference>
<feature type="domain" description="Fork-head" evidence="5">
    <location>
        <begin position="67"/>
        <end position="148"/>
    </location>
</feature>
<dbReference type="InterPro" id="IPR030456">
    <property type="entry name" value="TF_fork_head_CS_2"/>
</dbReference>
<dbReference type="InterPro" id="IPR036390">
    <property type="entry name" value="WH_DNA-bd_sf"/>
</dbReference>
<feature type="DNA-binding region" description="Fork-head" evidence="3">
    <location>
        <begin position="67"/>
        <end position="148"/>
    </location>
</feature>
<dbReference type="PROSITE" id="PS50039">
    <property type="entry name" value="FORK_HEAD_3"/>
    <property type="match status" value="1"/>
</dbReference>
<dbReference type="InterPro" id="IPR050211">
    <property type="entry name" value="FOX_domain-containing"/>
</dbReference>
<proteinExistence type="predicted"/>
<feature type="compositionally biased region" description="Basic and acidic residues" evidence="4">
    <location>
        <begin position="24"/>
        <end position="34"/>
    </location>
</feature>
<dbReference type="RefSeq" id="XP_022096118.1">
    <property type="nucleotide sequence ID" value="XM_022240426.1"/>
</dbReference>
<dbReference type="GeneID" id="110982175"/>
<keyword evidence="6" id="KW-1185">Reference proteome</keyword>
<dbReference type="PANTHER" id="PTHR11829:SF206">
    <property type="entry name" value="FORKHEAD BOX PROTEIN Q1"/>
    <property type="match status" value="1"/>
</dbReference>
<dbReference type="Pfam" id="PF00250">
    <property type="entry name" value="Forkhead"/>
    <property type="match status" value="1"/>
</dbReference>
<gene>
    <name evidence="7" type="primary">LOC110982175</name>
</gene>
<dbReference type="GO" id="GO:0030154">
    <property type="term" value="P:cell differentiation"/>
    <property type="evidence" value="ECO:0007669"/>
    <property type="project" value="TreeGrafter"/>
</dbReference>
<protein>
    <submittedName>
        <fullName evidence="7">Fork head protein homolog 2-like</fullName>
    </submittedName>
</protein>
<dbReference type="InterPro" id="IPR001766">
    <property type="entry name" value="Fork_head_dom"/>
</dbReference>
<feature type="region of interest" description="Disordered" evidence="4">
    <location>
        <begin position="1"/>
        <end position="63"/>
    </location>
</feature>
<reference evidence="7" key="1">
    <citation type="submission" date="2025-08" db="UniProtKB">
        <authorList>
            <consortium name="RefSeq"/>
        </authorList>
    </citation>
    <scope>IDENTIFICATION</scope>
</reference>
<dbReference type="Proteomes" id="UP000694845">
    <property type="component" value="Unplaced"/>
</dbReference>
<dbReference type="SUPFAM" id="SSF46785">
    <property type="entry name" value="Winged helix' DNA-binding domain"/>
    <property type="match status" value="1"/>
</dbReference>
<evidence type="ECO:0000313" key="7">
    <source>
        <dbReference type="RefSeq" id="XP_022096118.1"/>
    </source>
</evidence>
<evidence type="ECO:0000256" key="2">
    <source>
        <dbReference type="ARBA" id="ARBA00023242"/>
    </source>
</evidence>
<accession>A0A8B7YS57</accession>
<dbReference type="GO" id="GO:0000978">
    <property type="term" value="F:RNA polymerase II cis-regulatory region sequence-specific DNA binding"/>
    <property type="evidence" value="ECO:0007669"/>
    <property type="project" value="TreeGrafter"/>
</dbReference>
<evidence type="ECO:0000259" key="5">
    <source>
        <dbReference type="PROSITE" id="PS50039"/>
    </source>
</evidence>
<dbReference type="KEGG" id="aplc:110982175"/>
<dbReference type="GO" id="GO:0005634">
    <property type="term" value="C:nucleus"/>
    <property type="evidence" value="ECO:0007669"/>
    <property type="project" value="UniProtKB-SubCell"/>
</dbReference>
<dbReference type="PROSITE" id="PS00658">
    <property type="entry name" value="FORK_HEAD_2"/>
    <property type="match status" value="1"/>
</dbReference>
<dbReference type="AlphaFoldDB" id="A0A8B7YS57"/>
<dbReference type="GO" id="GO:0009653">
    <property type="term" value="P:anatomical structure morphogenesis"/>
    <property type="evidence" value="ECO:0007669"/>
    <property type="project" value="TreeGrafter"/>
</dbReference>
<evidence type="ECO:0000256" key="1">
    <source>
        <dbReference type="ARBA" id="ARBA00023125"/>
    </source>
</evidence>
<keyword evidence="1 3" id="KW-0238">DNA-binding</keyword>
<comment type="subcellular location">
    <subcellularLocation>
        <location evidence="3">Nucleus</location>
    </subcellularLocation>
</comment>
<dbReference type="InterPro" id="IPR036388">
    <property type="entry name" value="WH-like_DNA-bd_sf"/>
</dbReference>
<dbReference type="Gene3D" id="1.10.10.10">
    <property type="entry name" value="Winged helix-like DNA-binding domain superfamily/Winged helix DNA-binding domain"/>
    <property type="match status" value="1"/>
</dbReference>
<dbReference type="OrthoDB" id="5954824at2759"/>
<dbReference type="OMA" id="FWAMNPD"/>
<sequence>MMVQVKTEPMEEGGSLKNDGNQVSDREADFDRKSCPNRGRIQPHTPTTRRRMSTKGIRRPGYKRRVSAPHSYVELISMAIKASPSCMLTLREILAYLQEHNECFQGSYVGWKNSVRHNLSSSRCFVKLLRNSKRPFGKDNFWAMNPDCTHCQTAEQTRQGSGTLQASQSNVSSSQLAPRESDLPAYAFNEKSTGRKSSRHSNSVLPAMRHGRVWSNAPSPIFAEQPVEPSSTLLPAVTRISPPLVCANQPNNTVPASSTSVDNAVQLHPLDLSMPIASKKIHAHSPRKSAEGIKNSSGQPDPPSSPRLVKVSQPDEERCRMHHTLPISRFLNAPDGRTEKESHTAGPQSVHLQSRGVAPHQYKTSSFSPVPQYFTRLPSGKETCAWNFPTPETANPSVAASKPRATVPPDSVPRTPEELQLFKSLYEHYWNRAVQEREALYGHHLTMLQDRHSKPQNWYQCPVMYLPVSQVSDDFTGRSTNSLPPM</sequence>
<dbReference type="PANTHER" id="PTHR11829">
    <property type="entry name" value="FORKHEAD BOX PROTEIN"/>
    <property type="match status" value="1"/>
</dbReference>
<evidence type="ECO:0000256" key="4">
    <source>
        <dbReference type="SAM" id="MobiDB-lite"/>
    </source>
</evidence>
<organism evidence="6 7">
    <name type="scientific">Acanthaster planci</name>
    <name type="common">Crown-of-thorns starfish</name>
    <dbReference type="NCBI Taxonomy" id="133434"/>
    <lineage>
        <taxon>Eukaryota</taxon>
        <taxon>Metazoa</taxon>
        <taxon>Echinodermata</taxon>
        <taxon>Eleutherozoa</taxon>
        <taxon>Asterozoa</taxon>
        <taxon>Asteroidea</taxon>
        <taxon>Valvatacea</taxon>
        <taxon>Valvatida</taxon>
        <taxon>Acanthasteridae</taxon>
        <taxon>Acanthaster</taxon>
    </lineage>
</organism>
<evidence type="ECO:0000313" key="6">
    <source>
        <dbReference type="Proteomes" id="UP000694845"/>
    </source>
</evidence>
<keyword evidence="2 3" id="KW-0539">Nucleus</keyword>
<evidence type="ECO:0000256" key="3">
    <source>
        <dbReference type="PROSITE-ProRule" id="PRU00089"/>
    </source>
</evidence>
<feature type="region of interest" description="Disordered" evidence="4">
    <location>
        <begin position="280"/>
        <end position="316"/>
    </location>
</feature>
<dbReference type="SMART" id="SM00339">
    <property type="entry name" value="FH"/>
    <property type="match status" value="1"/>
</dbReference>
<feature type="region of interest" description="Disordered" evidence="4">
    <location>
        <begin position="159"/>
        <end position="179"/>
    </location>
</feature>
<feature type="region of interest" description="Disordered" evidence="4">
    <location>
        <begin position="331"/>
        <end position="353"/>
    </location>
</feature>
<feature type="region of interest" description="Disordered" evidence="4">
    <location>
        <begin position="394"/>
        <end position="413"/>
    </location>
</feature>
<feature type="compositionally biased region" description="Polar residues" evidence="4">
    <location>
        <begin position="159"/>
        <end position="176"/>
    </location>
</feature>
<dbReference type="GO" id="GO:0000981">
    <property type="term" value="F:DNA-binding transcription factor activity, RNA polymerase II-specific"/>
    <property type="evidence" value="ECO:0007669"/>
    <property type="project" value="TreeGrafter"/>
</dbReference>